<dbReference type="Proteomes" id="UP001632037">
    <property type="component" value="Unassembled WGS sequence"/>
</dbReference>
<protein>
    <submittedName>
        <fullName evidence="1">Uncharacterized protein</fullName>
    </submittedName>
</protein>
<sequence length="89" mass="10182">MNAMNARQQLANQGYIILYNAVPDEFVNNLRSASRNDGLAWNNGIWDGEAFDTFRTRALLPDALSRVITMAFRRHYLTFFRTLPEQSGA</sequence>
<evidence type="ECO:0000313" key="1">
    <source>
        <dbReference type="EMBL" id="KAL3668975.1"/>
    </source>
</evidence>
<keyword evidence="2" id="KW-1185">Reference proteome</keyword>
<reference evidence="1 2" key="1">
    <citation type="submission" date="2024-09" db="EMBL/GenBank/DDBJ databases">
        <title>Genome sequencing and assembly of Phytophthora oleae, isolate VK10A, causative agent of rot of olive drupes.</title>
        <authorList>
            <person name="Conti Taguali S."/>
            <person name="Riolo M."/>
            <person name="La Spada F."/>
            <person name="Cacciola S.O."/>
            <person name="Dionisio G."/>
        </authorList>
    </citation>
    <scope>NUCLEOTIDE SEQUENCE [LARGE SCALE GENOMIC DNA]</scope>
    <source>
        <strain evidence="1 2">VK10A</strain>
    </source>
</reference>
<dbReference type="AlphaFoldDB" id="A0ABD3FTD6"/>
<proteinExistence type="predicted"/>
<name>A0ABD3FTD6_9STRA</name>
<accession>A0ABD3FTD6</accession>
<dbReference type="EMBL" id="JBIMZQ010000010">
    <property type="protein sequence ID" value="KAL3668975.1"/>
    <property type="molecule type" value="Genomic_DNA"/>
</dbReference>
<evidence type="ECO:0000313" key="2">
    <source>
        <dbReference type="Proteomes" id="UP001632037"/>
    </source>
</evidence>
<gene>
    <name evidence="1" type="ORF">V7S43_006263</name>
</gene>
<comment type="caution">
    <text evidence="1">The sequence shown here is derived from an EMBL/GenBank/DDBJ whole genome shotgun (WGS) entry which is preliminary data.</text>
</comment>
<organism evidence="1 2">
    <name type="scientific">Phytophthora oleae</name>
    <dbReference type="NCBI Taxonomy" id="2107226"/>
    <lineage>
        <taxon>Eukaryota</taxon>
        <taxon>Sar</taxon>
        <taxon>Stramenopiles</taxon>
        <taxon>Oomycota</taxon>
        <taxon>Peronosporomycetes</taxon>
        <taxon>Peronosporales</taxon>
        <taxon>Peronosporaceae</taxon>
        <taxon>Phytophthora</taxon>
    </lineage>
</organism>